<dbReference type="AlphaFoldDB" id="A0A5A7T545"/>
<evidence type="ECO:0000313" key="2">
    <source>
        <dbReference type="Proteomes" id="UP000321393"/>
    </source>
</evidence>
<gene>
    <name evidence="1" type="ORF">E6C27_scaffold36G001400</name>
</gene>
<dbReference type="Proteomes" id="UP000321393">
    <property type="component" value="Unassembled WGS sequence"/>
</dbReference>
<dbReference type="EMBL" id="SSTE01018788">
    <property type="protein sequence ID" value="KAA0037958.1"/>
    <property type="molecule type" value="Genomic_DNA"/>
</dbReference>
<evidence type="ECO:0000313" key="1">
    <source>
        <dbReference type="EMBL" id="KAA0037958.1"/>
    </source>
</evidence>
<reference evidence="1 2" key="1">
    <citation type="submission" date="2019-08" db="EMBL/GenBank/DDBJ databases">
        <title>Draft genome sequences of two oriental melons (Cucumis melo L. var makuwa).</title>
        <authorList>
            <person name="Kwon S.-Y."/>
        </authorList>
    </citation>
    <scope>NUCLEOTIDE SEQUENCE [LARGE SCALE GENOMIC DNA]</scope>
    <source>
        <strain evidence="2">cv. SW 3</strain>
        <tissue evidence="1">Leaf</tissue>
    </source>
</reference>
<name>A0A5A7T545_CUCMM</name>
<proteinExistence type="predicted"/>
<protein>
    <submittedName>
        <fullName evidence="1">Uncharacterized protein</fullName>
    </submittedName>
</protein>
<sequence>MLYLVEVPDSIHFLVSHLEEIFEKANTIDVMTGRVEELSIQELLARVDSLEVNVGRIGNYERGDSLSGSVTHIEECVNELDSFQKTLLDMINDMSEDFRATLDVVRNEITDVNMRLNLTM</sequence>
<dbReference type="OrthoDB" id="1939491at2759"/>
<comment type="caution">
    <text evidence="1">The sequence shown here is derived from an EMBL/GenBank/DDBJ whole genome shotgun (WGS) entry which is preliminary data.</text>
</comment>
<organism evidence="1 2">
    <name type="scientific">Cucumis melo var. makuwa</name>
    <name type="common">Oriental melon</name>
    <dbReference type="NCBI Taxonomy" id="1194695"/>
    <lineage>
        <taxon>Eukaryota</taxon>
        <taxon>Viridiplantae</taxon>
        <taxon>Streptophyta</taxon>
        <taxon>Embryophyta</taxon>
        <taxon>Tracheophyta</taxon>
        <taxon>Spermatophyta</taxon>
        <taxon>Magnoliopsida</taxon>
        <taxon>eudicotyledons</taxon>
        <taxon>Gunneridae</taxon>
        <taxon>Pentapetalae</taxon>
        <taxon>rosids</taxon>
        <taxon>fabids</taxon>
        <taxon>Cucurbitales</taxon>
        <taxon>Cucurbitaceae</taxon>
        <taxon>Benincaseae</taxon>
        <taxon>Cucumis</taxon>
    </lineage>
</organism>
<accession>A0A5A7T545</accession>